<name>A0A0C9XMQ2_9AGAR</name>
<accession>A0A0C9XMQ2</accession>
<organism evidence="1 2">
    <name type="scientific">Laccaria amethystina LaAM-08-1</name>
    <dbReference type="NCBI Taxonomy" id="1095629"/>
    <lineage>
        <taxon>Eukaryota</taxon>
        <taxon>Fungi</taxon>
        <taxon>Dikarya</taxon>
        <taxon>Basidiomycota</taxon>
        <taxon>Agaricomycotina</taxon>
        <taxon>Agaricomycetes</taxon>
        <taxon>Agaricomycetidae</taxon>
        <taxon>Agaricales</taxon>
        <taxon>Agaricineae</taxon>
        <taxon>Hydnangiaceae</taxon>
        <taxon>Laccaria</taxon>
    </lineage>
</organism>
<evidence type="ECO:0000313" key="2">
    <source>
        <dbReference type="Proteomes" id="UP000054477"/>
    </source>
</evidence>
<dbReference type="AlphaFoldDB" id="A0A0C9XMQ2"/>
<evidence type="ECO:0000313" key="1">
    <source>
        <dbReference type="EMBL" id="KIK06376.1"/>
    </source>
</evidence>
<dbReference type="EMBL" id="KN838553">
    <property type="protein sequence ID" value="KIK06376.1"/>
    <property type="molecule type" value="Genomic_DNA"/>
</dbReference>
<reference evidence="2" key="2">
    <citation type="submission" date="2015-01" db="EMBL/GenBank/DDBJ databases">
        <title>Evolutionary Origins and Diversification of the Mycorrhizal Mutualists.</title>
        <authorList>
            <consortium name="DOE Joint Genome Institute"/>
            <consortium name="Mycorrhizal Genomics Consortium"/>
            <person name="Kohler A."/>
            <person name="Kuo A."/>
            <person name="Nagy L.G."/>
            <person name="Floudas D."/>
            <person name="Copeland A."/>
            <person name="Barry K.W."/>
            <person name="Cichocki N."/>
            <person name="Veneault-Fourrey C."/>
            <person name="LaButti K."/>
            <person name="Lindquist E.A."/>
            <person name="Lipzen A."/>
            <person name="Lundell T."/>
            <person name="Morin E."/>
            <person name="Murat C."/>
            <person name="Riley R."/>
            <person name="Ohm R."/>
            <person name="Sun H."/>
            <person name="Tunlid A."/>
            <person name="Henrissat B."/>
            <person name="Grigoriev I.V."/>
            <person name="Hibbett D.S."/>
            <person name="Martin F."/>
        </authorList>
    </citation>
    <scope>NUCLEOTIDE SEQUENCE [LARGE SCALE GENOMIC DNA]</scope>
    <source>
        <strain evidence="2">LaAM-08-1</strain>
    </source>
</reference>
<dbReference type="Proteomes" id="UP000054477">
    <property type="component" value="Unassembled WGS sequence"/>
</dbReference>
<proteinExistence type="predicted"/>
<dbReference type="HOGENOM" id="CLU_2441193_0_0_1"/>
<sequence>MILVFVAPYKVNMEVVNARSLIIYTRYLPLNEKSKFRTRCCVKSLSPLLLETQVAEPLRLFIPLLTTLCSRRLISTVLAKQGRLTCFQYY</sequence>
<gene>
    <name evidence="1" type="ORF">K443DRAFT_278300</name>
</gene>
<protein>
    <submittedName>
        <fullName evidence="1">Uncharacterized protein</fullName>
    </submittedName>
</protein>
<keyword evidence="2" id="KW-1185">Reference proteome</keyword>
<reference evidence="1 2" key="1">
    <citation type="submission" date="2014-04" db="EMBL/GenBank/DDBJ databases">
        <authorList>
            <consortium name="DOE Joint Genome Institute"/>
            <person name="Kuo A."/>
            <person name="Kohler A."/>
            <person name="Nagy L.G."/>
            <person name="Floudas D."/>
            <person name="Copeland A."/>
            <person name="Barry K.W."/>
            <person name="Cichocki N."/>
            <person name="Veneault-Fourrey C."/>
            <person name="LaButti K."/>
            <person name="Lindquist E.A."/>
            <person name="Lipzen A."/>
            <person name="Lundell T."/>
            <person name="Morin E."/>
            <person name="Murat C."/>
            <person name="Sun H."/>
            <person name="Tunlid A."/>
            <person name="Henrissat B."/>
            <person name="Grigoriev I.V."/>
            <person name="Hibbett D.S."/>
            <person name="Martin F."/>
            <person name="Nordberg H.P."/>
            <person name="Cantor M.N."/>
            <person name="Hua S.X."/>
        </authorList>
    </citation>
    <scope>NUCLEOTIDE SEQUENCE [LARGE SCALE GENOMIC DNA]</scope>
    <source>
        <strain evidence="1 2">LaAM-08-1</strain>
    </source>
</reference>